<name>A0A399T4Q7_9BACT</name>
<sequence>MQENNSKNNNMKNILSASGILVLTVLLTSAVSIGEMPQDPPRGKKHIQLTKIDNKGNKTELDTVLNAGEVFVWNGDTIGHDKEMQWMAKEGKFMFDSDMDFDFDFDTDSIHKIFISKAGDLSGSKIISFFCDEDSARQYKVKMIASGDDRELMEWTSKGSNNLMGAPFAGPKMMMMRSGANGNVIDLSDPGIISFEKKELKDGREKITIIREKPSGEAMEVHEEIVIPGAPVMMHSGLPHKAKTIQVIAGDDGKVEIIEDGKQIHVEEMSEDVKVIEKDGKKIVIRKTREGDEVKVNVEVEQKQKEEK</sequence>
<evidence type="ECO:0000313" key="1">
    <source>
        <dbReference type="EMBL" id="RIJ49905.1"/>
    </source>
</evidence>
<protein>
    <submittedName>
        <fullName evidence="1">Uncharacterized protein</fullName>
    </submittedName>
</protein>
<reference evidence="1 2" key="1">
    <citation type="submission" date="2018-08" db="EMBL/GenBank/DDBJ databases">
        <title>Pallidiluteibacterium maritimus gen. nov., sp. nov., isolated from coastal sediment.</title>
        <authorList>
            <person name="Zhou L.Y."/>
        </authorList>
    </citation>
    <scope>NUCLEOTIDE SEQUENCE [LARGE SCALE GENOMIC DNA]</scope>
    <source>
        <strain evidence="1 2">XSD2</strain>
    </source>
</reference>
<comment type="caution">
    <text evidence="1">The sequence shown here is derived from an EMBL/GenBank/DDBJ whole genome shotgun (WGS) entry which is preliminary data.</text>
</comment>
<dbReference type="Proteomes" id="UP000265926">
    <property type="component" value="Unassembled WGS sequence"/>
</dbReference>
<proteinExistence type="predicted"/>
<organism evidence="1 2">
    <name type="scientific">Maribellus luteus</name>
    <dbReference type="NCBI Taxonomy" id="2305463"/>
    <lineage>
        <taxon>Bacteria</taxon>
        <taxon>Pseudomonadati</taxon>
        <taxon>Bacteroidota</taxon>
        <taxon>Bacteroidia</taxon>
        <taxon>Marinilabiliales</taxon>
        <taxon>Prolixibacteraceae</taxon>
        <taxon>Maribellus</taxon>
    </lineage>
</organism>
<dbReference type="EMBL" id="QWGR01000002">
    <property type="protein sequence ID" value="RIJ49905.1"/>
    <property type="molecule type" value="Genomic_DNA"/>
</dbReference>
<accession>A0A399T4Q7</accession>
<dbReference type="AlphaFoldDB" id="A0A399T4Q7"/>
<keyword evidence="2" id="KW-1185">Reference proteome</keyword>
<gene>
    <name evidence="1" type="ORF">D1614_03950</name>
</gene>
<evidence type="ECO:0000313" key="2">
    <source>
        <dbReference type="Proteomes" id="UP000265926"/>
    </source>
</evidence>